<reference evidence="2" key="2">
    <citation type="submission" date="2023-06" db="EMBL/GenBank/DDBJ databases">
        <authorList>
            <consortium name="Lawrence Berkeley National Laboratory"/>
            <person name="Mondo S.J."/>
            <person name="Hensen N."/>
            <person name="Bonometti L."/>
            <person name="Westerberg I."/>
            <person name="Brannstrom I.O."/>
            <person name="Guillou S."/>
            <person name="Cros-Aarteil S."/>
            <person name="Calhoun S."/>
            <person name="Haridas S."/>
            <person name="Kuo A."/>
            <person name="Pangilinan J."/>
            <person name="Riley R."/>
            <person name="Labutti K."/>
            <person name="Andreopoulos B."/>
            <person name="Lipzen A."/>
            <person name="Chen C."/>
            <person name="Yanf M."/>
            <person name="Daum C."/>
            <person name="Ng V."/>
            <person name="Clum A."/>
            <person name="Steindorff A."/>
            <person name="Ohm R."/>
            <person name="Martin F."/>
            <person name="Silar P."/>
            <person name="Natvig D."/>
            <person name="Lalanne C."/>
            <person name="Gautier V."/>
            <person name="Ament-Velasquez S.L."/>
            <person name="Kruys A."/>
            <person name="Hutchinson M.I."/>
            <person name="Powell A.J."/>
            <person name="Barry K."/>
            <person name="Miller A.N."/>
            <person name="Grigoriev I.V."/>
            <person name="Debuchy R."/>
            <person name="Gladieux P."/>
            <person name="Thoren M.H."/>
            <person name="Johannesson H."/>
        </authorList>
    </citation>
    <scope>NUCLEOTIDE SEQUENCE</scope>
    <source>
        <strain evidence="2">PSN324</strain>
    </source>
</reference>
<comment type="caution">
    <text evidence="2">The sequence shown here is derived from an EMBL/GenBank/DDBJ whole genome shotgun (WGS) entry which is preliminary data.</text>
</comment>
<protein>
    <submittedName>
        <fullName evidence="2">Uncharacterized protein</fullName>
    </submittedName>
</protein>
<evidence type="ECO:0000313" key="3">
    <source>
        <dbReference type="Proteomes" id="UP001321749"/>
    </source>
</evidence>
<evidence type="ECO:0000313" key="2">
    <source>
        <dbReference type="EMBL" id="KAK4466748.1"/>
    </source>
</evidence>
<evidence type="ECO:0000256" key="1">
    <source>
        <dbReference type="SAM" id="MobiDB-lite"/>
    </source>
</evidence>
<feature type="region of interest" description="Disordered" evidence="1">
    <location>
        <begin position="150"/>
        <end position="175"/>
    </location>
</feature>
<keyword evidence="3" id="KW-1185">Reference proteome</keyword>
<dbReference type="AlphaFoldDB" id="A0AAV9I214"/>
<reference evidence="2" key="1">
    <citation type="journal article" date="2023" name="Mol. Phylogenet. Evol.">
        <title>Genome-scale phylogeny and comparative genomics of the fungal order Sordariales.</title>
        <authorList>
            <person name="Hensen N."/>
            <person name="Bonometti L."/>
            <person name="Westerberg I."/>
            <person name="Brannstrom I.O."/>
            <person name="Guillou S."/>
            <person name="Cros-Aarteil S."/>
            <person name="Calhoun S."/>
            <person name="Haridas S."/>
            <person name="Kuo A."/>
            <person name="Mondo S."/>
            <person name="Pangilinan J."/>
            <person name="Riley R."/>
            <person name="LaButti K."/>
            <person name="Andreopoulos B."/>
            <person name="Lipzen A."/>
            <person name="Chen C."/>
            <person name="Yan M."/>
            <person name="Daum C."/>
            <person name="Ng V."/>
            <person name="Clum A."/>
            <person name="Steindorff A."/>
            <person name="Ohm R.A."/>
            <person name="Martin F."/>
            <person name="Silar P."/>
            <person name="Natvig D.O."/>
            <person name="Lalanne C."/>
            <person name="Gautier V."/>
            <person name="Ament-Velasquez S.L."/>
            <person name="Kruys A."/>
            <person name="Hutchinson M.I."/>
            <person name="Powell A.J."/>
            <person name="Barry K."/>
            <person name="Miller A.N."/>
            <person name="Grigoriev I.V."/>
            <person name="Debuchy R."/>
            <person name="Gladieux P."/>
            <person name="Hiltunen Thoren M."/>
            <person name="Johannesson H."/>
        </authorList>
    </citation>
    <scope>NUCLEOTIDE SEQUENCE</scope>
    <source>
        <strain evidence="2">PSN324</strain>
    </source>
</reference>
<accession>A0AAV9I214</accession>
<sequence length="175" mass="19689">MSYSRDILVSPDPEVKAEFFRDKRIRLTDARRVGVMLRDGFLTLRNHSAMTTVRAEVIDARTFKLRATAIGGNNYIRIDDDKFKADADESKAAHFSAKLTALGFELFYNNEAPAIFDRFYDVAIGPWTNTSQRSQTPILMWVGSVAEIWGSHPKPPSPQQQPLPGESNRAMSTLP</sequence>
<name>A0AAV9I214_9PEZI</name>
<dbReference type="EMBL" id="MU864930">
    <property type="protein sequence ID" value="KAK4466748.1"/>
    <property type="molecule type" value="Genomic_DNA"/>
</dbReference>
<gene>
    <name evidence="2" type="ORF">QBC42DRAFT_258846</name>
</gene>
<proteinExistence type="predicted"/>
<organism evidence="2 3">
    <name type="scientific">Cladorrhinum samala</name>
    <dbReference type="NCBI Taxonomy" id="585594"/>
    <lineage>
        <taxon>Eukaryota</taxon>
        <taxon>Fungi</taxon>
        <taxon>Dikarya</taxon>
        <taxon>Ascomycota</taxon>
        <taxon>Pezizomycotina</taxon>
        <taxon>Sordariomycetes</taxon>
        <taxon>Sordariomycetidae</taxon>
        <taxon>Sordariales</taxon>
        <taxon>Podosporaceae</taxon>
        <taxon>Cladorrhinum</taxon>
    </lineage>
</organism>
<dbReference type="Proteomes" id="UP001321749">
    <property type="component" value="Unassembled WGS sequence"/>
</dbReference>